<dbReference type="GeneID" id="64703014"/>
<evidence type="ECO:0000313" key="2">
    <source>
        <dbReference type="EMBL" id="KAG2079603.1"/>
    </source>
</evidence>
<dbReference type="Proteomes" id="UP000823399">
    <property type="component" value="Unassembled WGS sequence"/>
</dbReference>
<accession>A0A9P7ER38</accession>
<proteinExistence type="predicted"/>
<keyword evidence="3" id="KW-1185">Reference proteome</keyword>
<dbReference type="EMBL" id="JABBWM010000712">
    <property type="protein sequence ID" value="KAG2079603.1"/>
    <property type="molecule type" value="Genomic_DNA"/>
</dbReference>
<evidence type="ECO:0000313" key="3">
    <source>
        <dbReference type="Proteomes" id="UP000823399"/>
    </source>
</evidence>
<dbReference type="AlphaFoldDB" id="A0A9P7ER38"/>
<feature type="region of interest" description="Disordered" evidence="1">
    <location>
        <begin position="47"/>
        <end position="77"/>
    </location>
</feature>
<comment type="caution">
    <text evidence="2">The sequence shown here is derived from an EMBL/GenBank/DDBJ whole genome shotgun (WGS) entry which is preliminary data.</text>
</comment>
<evidence type="ECO:0000256" key="1">
    <source>
        <dbReference type="SAM" id="MobiDB-lite"/>
    </source>
</evidence>
<name>A0A9P7ER38_9AGAM</name>
<protein>
    <submittedName>
        <fullName evidence="2">Uncharacterized protein</fullName>
    </submittedName>
</protein>
<sequence>MTENLEIRQNSLQKNARAATGLSKDQFVYILPFLGTTIENAGCCNESHEKRERVPTHRSSRKNWGTKGRRVEGRKGSIEVSRRVRTRIGLLSDDSSESTEAERGLALTNVKDSSGDLGKTALVEMQASGYVQSRMGAAFEVRSHTRKLVRLR</sequence>
<organism evidence="2 3">
    <name type="scientific">Suillus discolor</name>
    <dbReference type="NCBI Taxonomy" id="1912936"/>
    <lineage>
        <taxon>Eukaryota</taxon>
        <taxon>Fungi</taxon>
        <taxon>Dikarya</taxon>
        <taxon>Basidiomycota</taxon>
        <taxon>Agaricomycotina</taxon>
        <taxon>Agaricomycetes</taxon>
        <taxon>Agaricomycetidae</taxon>
        <taxon>Boletales</taxon>
        <taxon>Suillineae</taxon>
        <taxon>Suillaceae</taxon>
        <taxon>Suillus</taxon>
    </lineage>
</organism>
<reference evidence="2" key="1">
    <citation type="journal article" date="2020" name="New Phytol.">
        <title>Comparative genomics reveals dynamic genome evolution in host specialist ectomycorrhizal fungi.</title>
        <authorList>
            <person name="Lofgren L.A."/>
            <person name="Nguyen N.H."/>
            <person name="Vilgalys R."/>
            <person name="Ruytinx J."/>
            <person name="Liao H.L."/>
            <person name="Branco S."/>
            <person name="Kuo A."/>
            <person name="LaButti K."/>
            <person name="Lipzen A."/>
            <person name="Andreopoulos W."/>
            <person name="Pangilinan J."/>
            <person name="Riley R."/>
            <person name="Hundley H."/>
            <person name="Na H."/>
            <person name="Barry K."/>
            <person name="Grigoriev I.V."/>
            <person name="Stajich J.E."/>
            <person name="Kennedy P.G."/>
        </authorList>
    </citation>
    <scope>NUCLEOTIDE SEQUENCE</scope>
    <source>
        <strain evidence="2">FC423</strain>
    </source>
</reference>
<dbReference type="RefSeq" id="XP_041284019.1">
    <property type="nucleotide sequence ID" value="XM_041440755.1"/>
</dbReference>
<gene>
    <name evidence="2" type="ORF">F5147DRAFT_766243</name>
</gene>